<proteinExistence type="predicted"/>
<sequence length="43" mass="5080">MLATAFYMFVSNKIMALIVHLLRRPLGFMLGEFMCFRLDVVRK</sequence>
<dbReference type="Proteomes" id="UP000195633">
    <property type="component" value="Chromosome"/>
</dbReference>
<name>A0A1Y0V6T4_9PROT</name>
<accession>A0A1Y0V6T4</accession>
<evidence type="ECO:0000313" key="2">
    <source>
        <dbReference type="Proteomes" id="UP000195633"/>
    </source>
</evidence>
<organism evidence="1 2">
    <name type="scientific">Acetobacter ascendens</name>
    <dbReference type="NCBI Taxonomy" id="481146"/>
    <lineage>
        <taxon>Bacteria</taxon>
        <taxon>Pseudomonadati</taxon>
        <taxon>Pseudomonadota</taxon>
        <taxon>Alphaproteobacteria</taxon>
        <taxon>Acetobacterales</taxon>
        <taxon>Acetobacteraceae</taxon>
        <taxon>Acetobacter</taxon>
    </lineage>
</organism>
<dbReference type="EMBL" id="CP021524">
    <property type="protein sequence ID" value="ARW11609.1"/>
    <property type="molecule type" value="Genomic_DNA"/>
</dbReference>
<gene>
    <name evidence="1" type="ORF">S101447_02571</name>
</gene>
<reference evidence="1 2" key="1">
    <citation type="submission" date="2017-05" db="EMBL/GenBank/DDBJ databases">
        <title>Genome sequence of Acetobacter pasteurianus subsp. ascendens strain SRCM101447.</title>
        <authorList>
            <person name="Cho S.H."/>
        </authorList>
    </citation>
    <scope>NUCLEOTIDE SEQUENCE [LARGE SCALE GENOMIC DNA]</scope>
    <source>
        <strain evidence="1 2">SRCM101447</strain>
    </source>
</reference>
<protein>
    <submittedName>
        <fullName evidence="1">Uncharacterized protein</fullName>
    </submittedName>
</protein>
<evidence type="ECO:0000313" key="1">
    <source>
        <dbReference type="EMBL" id="ARW11609.1"/>
    </source>
</evidence>
<dbReference type="AlphaFoldDB" id="A0A1Y0V6T4"/>